<dbReference type="InterPro" id="IPR003090">
    <property type="entry name" value="Alpha-crystallin_N"/>
</dbReference>
<dbReference type="PANTHER" id="PTHR45640:SF26">
    <property type="entry name" value="RE23625P"/>
    <property type="match status" value="1"/>
</dbReference>
<dbReference type="GO" id="GO:0005737">
    <property type="term" value="C:cytoplasm"/>
    <property type="evidence" value="ECO:0007669"/>
    <property type="project" value="UniProtKB-ARBA"/>
</dbReference>
<feature type="binding site" evidence="5">
    <location>
        <position position="104"/>
    </location>
    <ligand>
        <name>Zn(2+)</name>
        <dbReference type="ChEBI" id="CHEBI:29105"/>
        <label>1</label>
    </ligand>
</feature>
<evidence type="ECO:0000256" key="2">
    <source>
        <dbReference type="ARBA" id="ARBA00022723"/>
    </source>
</evidence>
<dbReference type="AlphaFoldDB" id="A0ABD0KXZ2"/>
<comment type="caution">
    <text evidence="9">The sequence shown here is derived from an EMBL/GenBank/DDBJ whole genome shotgun (WGS) entry which is preliminary data.</text>
</comment>
<proteinExistence type="inferred from homology"/>
<evidence type="ECO:0000259" key="8">
    <source>
        <dbReference type="PROSITE" id="PS01031"/>
    </source>
</evidence>
<name>A0ABD0KXZ2_9CAEN</name>
<dbReference type="PRINTS" id="PR00299">
    <property type="entry name" value="ACRYSTALLIN"/>
</dbReference>
<feature type="binding site" evidence="5">
    <location>
        <position position="109"/>
    </location>
    <ligand>
        <name>Zn(2+)</name>
        <dbReference type="ChEBI" id="CHEBI:29105"/>
        <label>1</label>
    </ligand>
</feature>
<dbReference type="PANTHER" id="PTHR45640">
    <property type="entry name" value="HEAT SHOCK PROTEIN HSP-12.2-RELATED"/>
    <property type="match status" value="1"/>
</dbReference>
<dbReference type="Gene3D" id="2.60.40.790">
    <property type="match status" value="1"/>
</dbReference>
<dbReference type="PROSITE" id="PS01031">
    <property type="entry name" value="SHSP"/>
    <property type="match status" value="1"/>
</dbReference>
<dbReference type="SUPFAM" id="SSF49764">
    <property type="entry name" value="HSP20-like chaperones"/>
    <property type="match status" value="1"/>
</dbReference>
<protein>
    <recommendedName>
        <fullName evidence="8">SHSP domain-containing protein</fullName>
    </recommendedName>
</protein>
<dbReference type="InterPro" id="IPR002068">
    <property type="entry name" value="A-crystallin/Hsp20_dom"/>
</dbReference>
<evidence type="ECO:0000256" key="4">
    <source>
        <dbReference type="PIRNR" id="PIRNR036514"/>
    </source>
</evidence>
<dbReference type="InterPro" id="IPR055269">
    <property type="entry name" value="Alpha-crystallin/HSP_16"/>
</dbReference>
<dbReference type="Proteomes" id="UP001519460">
    <property type="component" value="Unassembled WGS sequence"/>
</dbReference>
<dbReference type="GO" id="GO:0046872">
    <property type="term" value="F:metal ion binding"/>
    <property type="evidence" value="ECO:0007669"/>
    <property type="project" value="UniProtKB-KW"/>
</dbReference>
<evidence type="ECO:0000256" key="1">
    <source>
        <dbReference type="ARBA" id="ARBA00022613"/>
    </source>
</evidence>
<keyword evidence="3 5" id="KW-0862">Zinc</keyword>
<gene>
    <name evidence="9" type="ORF">BaRGS_00016698</name>
</gene>
<reference evidence="9 10" key="1">
    <citation type="journal article" date="2023" name="Sci. Data">
        <title>Genome assembly of the Korean intertidal mud-creeper Batillaria attramentaria.</title>
        <authorList>
            <person name="Patra A.K."/>
            <person name="Ho P.T."/>
            <person name="Jun S."/>
            <person name="Lee S.J."/>
            <person name="Kim Y."/>
            <person name="Won Y.J."/>
        </authorList>
    </citation>
    <scope>NUCLEOTIDE SEQUENCE [LARGE SCALE GENOMIC DNA]</scope>
    <source>
        <strain evidence="9">Wonlab-2016</strain>
    </source>
</reference>
<feature type="binding site" evidence="5">
    <location>
        <position position="102"/>
    </location>
    <ligand>
        <name>Zn(2+)</name>
        <dbReference type="ChEBI" id="CHEBI:29105"/>
        <label>1</label>
    </ligand>
</feature>
<dbReference type="CDD" id="cd06526">
    <property type="entry name" value="metazoan_ACD"/>
    <property type="match status" value="1"/>
</dbReference>
<comment type="similarity">
    <text evidence="4 6 7">Belongs to the small heat shock protein (HSP20) family.</text>
</comment>
<evidence type="ECO:0000256" key="6">
    <source>
        <dbReference type="PROSITE-ProRule" id="PRU00285"/>
    </source>
</evidence>
<evidence type="ECO:0000313" key="9">
    <source>
        <dbReference type="EMBL" id="KAK7492034.1"/>
    </source>
</evidence>
<accession>A0ABD0KXZ2</accession>
<dbReference type="GO" id="GO:0005212">
    <property type="term" value="F:structural constituent of eye lens"/>
    <property type="evidence" value="ECO:0007669"/>
    <property type="project" value="UniProtKB-KW"/>
</dbReference>
<dbReference type="EMBL" id="JACVVK020000107">
    <property type="protein sequence ID" value="KAK7492034.1"/>
    <property type="molecule type" value="Genomic_DNA"/>
</dbReference>
<dbReference type="InterPro" id="IPR008978">
    <property type="entry name" value="HSP20-like_chaperone"/>
</dbReference>
<feature type="domain" description="SHSP" evidence="8">
    <location>
        <begin position="54"/>
        <end position="163"/>
    </location>
</feature>
<dbReference type="InterPro" id="IPR001436">
    <property type="entry name" value="Alpha-crystallin/sHSP_animal"/>
</dbReference>
<organism evidence="9 10">
    <name type="scientific">Batillaria attramentaria</name>
    <dbReference type="NCBI Taxonomy" id="370345"/>
    <lineage>
        <taxon>Eukaryota</taxon>
        <taxon>Metazoa</taxon>
        <taxon>Spiralia</taxon>
        <taxon>Lophotrochozoa</taxon>
        <taxon>Mollusca</taxon>
        <taxon>Gastropoda</taxon>
        <taxon>Caenogastropoda</taxon>
        <taxon>Sorbeoconcha</taxon>
        <taxon>Cerithioidea</taxon>
        <taxon>Batillariidae</taxon>
        <taxon>Batillaria</taxon>
    </lineage>
</organism>
<evidence type="ECO:0000313" key="10">
    <source>
        <dbReference type="Proteomes" id="UP001519460"/>
    </source>
</evidence>
<keyword evidence="2 5" id="KW-0479">Metal-binding</keyword>
<evidence type="ECO:0000256" key="5">
    <source>
        <dbReference type="PIRSR" id="PIRSR036514-1"/>
    </source>
</evidence>
<keyword evidence="1" id="KW-0273">Eye lens protein</keyword>
<evidence type="ECO:0000256" key="7">
    <source>
        <dbReference type="RuleBase" id="RU003616"/>
    </source>
</evidence>
<keyword evidence="10" id="KW-1185">Reference proteome</keyword>
<dbReference type="PIRSF" id="PIRSF036514">
    <property type="entry name" value="Sm_HSP_B1"/>
    <property type="match status" value="1"/>
</dbReference>
<dbReference type="Pfam" id="PF00525">
    <property type="entry name" value="Crystallin"/>
    <property type="match status" value="1"/>
</dbReference>
<sequence length="169" mass="19381">MAISIPRMLRDFWDDPWISVTTPSRLFDQSFGDVLKDVDLTSWDGCGDRSSRSLRRPPQSTGMSEVVNTDKEFRVGLDVRHFKPEELKLTTRDNRVVISGRHEERPDEHGFIMRGFQRQYVLPKDVDPNAVTSALNRDGMLFITAPKKALEPPKERAIPITHEPDKKGH</sequence>
<evidence type="ECO:0000256" key="3">
    <source>
        <dbReference type="ARBA" id="ARBA00022833"/>
    </source>
</evidence>
<dbReference type="Pfam" id="PF00011">
    <property type="entry name" value="HSP20"/>
    <property type="match status" value="1"/>
</dbReference>